<dbReference type="EMBL" id="VSRR010000818">
    <property type="protein sequence ID" value="MPC19939.1"/>
    <property type="molecule type" value="Genomic_DNA"/>
</dbReference>
<reference evidence="3 4" key="1">
    <citation type="submission" date="2019-05" db="EMBL/GenBank/DDBJ databases">
        <title>Another draft genome of Portunus trituberculatus and its Hox gene families provides insights of decapod evolution.</title>
        <authorList>
            <person name="Jeong J.-H."/>
            <person name="Song I."/>
            <person name="Kim S."/>
            <person name="Choi T."/>
            <person name="Kim D."/>
            <person name="Ryu S."/>
            <person name="Kim W."/>
        </authorList>
    </citation>
    <scope>NUCLEOTIDE SEQUENCE [LARGE SCALE GENOMIC DNA]</scope>
    <source>
        <tissue evidence="3">Muscle</tissue>
    </source>
</reference>
<accession>A0A5B7DFK9</accession>
<proteinExistence type="predicted"/>
<feature type="signal peptide" evidence="2">
    <location>
        <begin position="1"/>
        <end position="19"/>
    </location>
</feature>
<gene>
    <name evidence="3" type="ORF">E2C01_012867</name>
</gene>
<keyword evidence="2" id="KW-0732">Signal</keyword>
<dbReference type="AlphaFoldDB" id="A0A5B7DFK9"/>
<feature type="compositionally biased region" description="Pro residues" evidence="1">
    <location>
        <begin position="53"/>
        <end position="63"/>
    </location>
</feature>
<feature type="region of interest" description="Disordered" evidence="1">
    <location>
        <begin position="22"/>
        <end position="81"/>
    </location>
</feature>
<organism evidence="3 4">
    <name type="scientific">Portunus trituberculatus</name>
    <name type="common">Swimming crab</name>
    <name type="synonym">Neptunus trituberculatus</name>
    <dbReference type="NCBI Taxonomy" id="210409"/>
    <lineage>
        <taxon>Eukaryota</taxon>
        <taxon>Metazoa</taxon>
        <taxon>Ecdysozoa</taxon>
        <taxon>Arthropoda</taxon>
        <taxon>Crustacea</taxon>
        <taxon>Multicrustacea</taxon>
        <taxon>Malacostraca</taxon>
        <taxon>Eumalacostraca</taxon>
        <taxon>Eucarida</taxon>
        <taxon>Decapoda</taxon>
        <taxon>Pleocyemata</taxon>
        <taxon>Brachyura</taxon>
        <taxon>Eubrachyura</taxon>
        <taxon>Portunoidea</taxon>
        <taxon>Portunidae</taxon>
        <taxon>Portuninae</taxon>
        <taxon>Portunus</taxon>
    </lineage>
</organism>
<feature type="chain" id="PRO_5022881856" description="Secreted protein" evidence="2">
    <location>
        <begin position="20"/>
        <end position="203"/>
    </location>
</feature>
<protein>
    <recommendedName>
        <fullName evidence="5">Secreted protein</fullName>
    </recommendedName>
</protein>
<feature type="compositionally biased region" description="Low complexity" evidence="1">
    <location>
        <begin position="126"/>
        <end position="135"/>
    </location>
</feature>
<evidence type="ECO:0000256" key="2">
    <source>
        <dbReference type="SAM" id="SignalP"/>
    </source>
</evidence>
<feature type="region of interest" description="Disordered" evidence="1">
    <location>
        <begin position="99"/>
        <end position="135"/>
    </location>
</feature>
<evidence type="ECO:0000313" key="4">
    <source>
        <dbReference type="Proteomes" id="UP000324222"/>
    </source>
</evidence>
<evidence type="ECO:0000256" key="1">
    <source>
        <dbReference type="SAM" id="MobiDB-lite"/>
    </source>
</evidence>
<evidence type="ECO:0000313" key="3">
    <source>
        <dbReference type="EMBL" id="MPC19939.1"/>
    </source>
</evidence>
<dbReference type="Proteomes" id="UP000324222">
    <property type="component" value="Unassembled WGS sequence"/>
</dbReference>
<comment type="caution">
    <text evidence="3">The sequence shown here is derived from an EMBL/GenBank/DDBJ whole genome shotgun (WGS) entry which is preliminary data.</text>
</comment>
<keyword evidence="4" id="KW-1185">Reference proteome</keyword>
<sequence>MNDGPLLVIDLLLLLVAQQQHHGTEQEDGSTPANAVSPPELPQDPHQIQNHTPPHPITPPGPLGRPQQVLTSKSHHPDGNPVVTCFDRRVVVAQTEACHDGGKEVQQQTDDTQGSAGHDVGWGQESSFSSSSSSSSSRICVRWGQISVRLLHILWEKKKKEEKVPNSPPATVLCAVSVYCVIGGGEDAEVKEQILTFLIRFYE</sequence>
<feature type="compositionally biased region" description="Polar residues" evidence="1">
    <location>
        <begin position="105"/>
        <end position="115"/>
    </location>
</feature>
<name>A0A5B7DFK9_PORTR</name>
<evidence type="ECO:0008006" key="5">
    <source>
        <dbReference type="Google" id="ProtNLM"/>
    </source>
</evidence>